<evidence type="ECO:0000313" key="1">
    <source>
        <dbReference type="EMBL" id="GIO68586.1"/>
    </source>
</evidence>
<proteinExistence type="predicted"/>
<protein>
    <submittedName>
        <fullName evidence="1">Uncharacterized protein</fullName>
    </submittedName>
</protein>
<dbReference type="RefSeq" id="WP_036712103.1">
    <property type="nucleotide sequence ID" value="NZ_BORW01000019.1"/>
</dbReference>
<comment type="caution">
    <text evidence="1">The sequence shown here is derived from an EMBL/GenBank/DDBJ whole genome shotgun (WGS) entry which is preliminary data.</text>
</comment>
<evidence type="ECO:0000313" key="2">
    <source>
        <dbReference type="Proteomes" id="UP000680638"/>
    </source>
</evidence>
<gene>
    <name evidence="1" type="ORF">J21TS3_34070</name>
</gene>
<sequence>MDMVIPFPKARVSILNPVLQFHIFIGYRKHPIGKSAEKPVRLLAIPLRGGFSSIYFTIFMYA</sequence>
<keyword evidence="2" id="KW-1185">Reference proteome</keyword>
<dbReference type="Proteomes" id="UP000680638">
    <property type="component" value="Unassembled WGS sequence"/>
</dbReference>
<organism evidence="1 2">
    <name type="scientific">Paenibacillus cookii</name>
    <dbReference type="NCBI Taxonomy" id="157839"/>
    <lineage>
        <taxon>Bacteria</taxon>
        <taxon>Bacillati</taxon>
        <taxon>Bacillota</taxon>
        <taxon>Bacilli</taxon>
        <taxon>Bacillales</taxon>
        <taxon>Paenibacillaceae</taxon>
        <taxon>Paenibacillus</taxon>
    </lineage>
</organism>
<dbReference type="EMBL" id="BORW01000019">
    <property type="protein sequence ID" value="GIO68586.1"/>
    <property type="molecule type" value="Genomic_DNA"/>
</dbReference>
<reference evidence="1 2" key="1">
    <citation type="submission" date="2021-03" db="EMBL/GenBank/DDBJ databases">
        <title>Antimicrobial resistance genes in bacteria isolated from Japanese honey, and their potential for conferring macrolide and lincosamide resistance in the American foulbrood pathogen Paenibacillus larvae.</title>
        <authorList>
            <person name="Okamoto M."/>
            <person name="Kumagai M."/>
            <person name="Kanamori H."/>
            <person name="Takamatsu D."/>
        </authorList>
    </citation>
    <scope>NUCLEOTIDE SEQUENCE [LARGE SCALE GENOMIC DNA]</scope>
    <source>
        <strain evidence="1 2">J21TS3</strain>
    </source>
</reference>
<name>A0ABQ4LZ67_9BACL</name>
<accession>A0ABQ4LZ67</accession>